<gene>
    <name evidence="9" type="ORF">AS026_02640</name>
</gene>
<evidence type="ECO:0000259" key="8">
    <source>
        <dbReference type="PROSITE" id="PS51462"/>
    </source>
</evidence>
<dbReference type="Pfam" id="PF00293">
    <property type="entry name" value="NUDIX"/>
    <property type="match status" value="1"/>
</dbReference>
<dbReference type="PROSITE" id="PS51462">
    <property type="entry name" value="NUDIX"/>
    <property type="match status" value="1"/>
</dbReference>
<keyword evidence="10" id="KW-1185">Reference proteome</keyword>
<dbReference type="PANTHER" id="PTHR12992">
    <property type="entry name" value="NUDIX HYDROLASE"/>
    <property type="match status" value="1"/>
</dbReference>
<dbReference type="GO" id="GO:0046872">
    <property type="term" value="F:metal ion binding"/>
    <property type="evidence" value="ECO:0007669"/>
    <property type="project" value="UniProtKB-KW"/>
</dbReference>
<comment type="caution">
    <text evidence="9">The sequence shown here is derived from an EMBL/GenBank/DDBJ whole genome shotgun (WGS) entry which is preliminary data.</text>
</comment>
<comment type="cofactor">
    <cofactor evidence="1">
        <name>Mn(2+)</name>
        <dbReference type="ChEBI" id="CHEBI:29035"/>
    </cofactor>
</comment>
<dbReference type="Gene3D" id="3.90.79.10">
    <property type="entry name" value="Nucleoside Triphosphate Pyrophosphohydrolase"/>
    <property type="match status" value="1"/>
</dbReference>
<dbReference type="InterPro" id="IPR000086">
    <property type="entry name" value="NUDIX_hydrolase_dom"/>
</dbReference>
<protein>
    <recommendedName>
        <fullName evidence="8">Nudix hydrolase domain-containing protein</fullName>
    </recommendedName>
</protein>
<keyword evidence="3" id="KW-0479">Metal-binding</keyword>
<evidence type="ECO:0000313" key="10">
    <source>
        <dbReference type="Proteomes" id="UP000068164"/>
    </source>
</evidence>
<name>A0A120FMP7_9HYPH</name>
<evidence type="ECO:0000256" key="6">
    <source>
        <dbReference type="ARBA" id="ARBA00023211"/>
    </source>
</evidence>
<evidence type="ECO:0000256" key="7">
    <source>
        <dbReference type="RuleBase" id="RU003476"/>
    </source>
</evidence>
<dbReference type="AlphaFoldDB" id="A0A120FMP7"/>
<organism evidence="9 10">
    <name type="scientific">Rhizobium altiplani</name>
    <dbReference type="NCBI Taxonomy" id="1864509"/>
    <lineage>
        <taxon>Bacteria</taxon>
        <taxon>Pseudomonadati</taxon>
        <taxon>Pseudomonadota</taxon>
        <taxon>Alphaproteobacteria</taxon>
        <taxon>Hyphomicrobiales</taxon>
        <taxon>Rhizobiaceae</taxon>
        <taxon>Rhizobium/Agrobacterium group</taxon>
        <taxon>Rhizobium</taxon>
    </lineage>
</organism>
<feature type="domain" description="Nudix hydrolase" evidence="8">
    <location>
        <begin position="37"/>
        <end position="169"/>
    </location>
</feature>
<accession>A0A120FMP7</accession>
<dbReference type="InterPro" id="IPR045121">
    <property type="entry name" value="CoAse"/>
</dbReference>
<dbReference type="InterPro" id="IPR020476">
    <property type="entry name" value="Nudix_hydrolase"/>
</dbReference>
<dbReference type="PANTHER" id="PTHR12992:SF11">
    <property type="entry name" value="MITOCHONDRIAL COENZYME A DIPHOSPHATASE NUDT8"/>
    <property type="match status" value="1"/>
</dbReference>
<dbReference type="Proteomes" id="UP000068164">
    <property type="component" value="Unassembled WGS sequence"/>
</dbReference>
<keyword evidence="6" id="KW-0464">Manganese</keyword>
<reference evidence="9 10" key="1">
    <citation type="submission" date="2015-11" db="EMBL/GenBank/DDBJ databases">
        <title>Draft Genome Sequence of the Strain BR 10423 (Rhizobium sp.) isolated from nodules of Mimosa pudica.</title>
        <authorList>
            <person name="Barauna A.C."/>
            <person name="Zilli J.E."/>
            <person name="Simoes-Araujo J.L."/>
            <person name="Reis V.M."/>
            <person name="James E.K."/>
            <person name="Reis F.B.Jr."/>
            <person name="Rouws L.F."/>
            <person name="Passos S.R."/>
            <person name="Gois S.R."/>
        </authorList>
    </citation>
    <scope>NUCLEOTIDE SEQUENCE [LARGE SCALE GENOMIC DNA]</scope>
    <source>
        <strain evidence="9 10">BR10423</strain>
    </source>
</reference>
<keyword evidence="4 7" id="KW-0378">Hydrolase</keyword>
<comment type="similarity">
    <text evidence="7">Belongs to the Nudix hydrolase family.</text>
</comment>
<evidence type="ECO:0000313" key="9">
    <source>
        <dbReference type="EMBL" id="KWV54182.1"/>
    </source>
</evidence>
<evidence type="ECO:0000256" key="5">
    <source>
        <dbReference type="ARBA" id="ARBA00022842"/>
    </source>
</evidence>
<proteinExistence type="inferred from homology"/>
<dbReference type="GO" id="GO:0010945">
    <property type="term" value="F:coenzyme A diphosphatase activity"/>
    <property type="evidence" value="ECO:0007669"/>
    <property type="project" value="InterPro"/>
</dbReference>
<dbReference type="SUPFAM" id="SSF55811">
    <property type="entry name" value="Nudix"/>
    <property type="match status" value="1"/>
</dbReference>
<dbReference type="InterPro" id="IPR015797">
    <property type="entry name" value="NUDIX_hydrolase-like_dom_sf"/>
</dbReference>
<keyword evidence="5" id="KW-0460">Magnesium</keyword>
<dbReference type="PROSITE" id="PS00893">
    <property type="entry name" value="NUDIX_BOX"/>
    <property type="match status" value="1"/>
</dbReference>
<evidence type="ECO:0000256" key="2">
    <source>
        <dbReference type="ARBA" id="ARBA00001946"/>
    </source>
</evidence>
<evidence type="ECO:0000256" key="1">
    <source>
        <dbReference type="ARBA" id="ARBA00001936"/>
    </source>
</evidence>
<dbReference type="InterPro" id="IPR020084">
    <property type="entry name" value="NUDIX_hydrolase_CS"/>
</dbReference>
<comment type="cofactor">
    <cofactor evidence="2">
        <name>Mg(2+)</name>
        <dbReference type="ChEBI" id="CHEBI:18420"/>
    </cofactor>
</comment>
<dbReference type="CDD" id="cd03426">
    <property type="entry name" value="NUDIX_CoAse_Nudt7"/>
    <property type="match status" value="1"/>
</dbReference>
<sequence>MKDRAVCIEKSMATAQIRVAIQAIGQSHQPLVSSGITPRAGVCILLVGAHDPEIVMIERAANLRVHAGQWGLPGGRVEPGESDLQAALRELQEELGIRLLENSVIGRLDPFLTRSGFLISPFVCQSTNDQPLVPNPAEVTAVFTVRLSELLEPDRFEHFELIETRRISIKMRVNGGYVFAPTAAMLYQFREILLGRLTSVSHYEQPMFAWS</sequence>
<dbReference type="EMBL" id="LNCD01000062">
    <property type="protein sequence ID" value="KWV54182.1"/>
    <property type="molecule type" value="Genomic_DNA"/>
</dbReference>
<evidence type="ECO:0000256" key="4">
    <source>
        <dbReference type="ARBA" id="ARBA00022801"/>
    </source>
</evidence>
<evidence type="ECO:0000256" key="3">
    <source>
        <dbReference type="ARBA" id="ARBA00022723"/>
    </source>
</evidence>
<dbReference type="PRINTS" id="PR00502">
    <property type="entry name" value="NUDIXFAMILY"/>
</dbReference>